<keyword evidence="11" id="KW-1015">Disulfide bond</keyword>
<keyword evidence="10" id="KW-0496">Mitochondrion</keyword>
<evidence type="ECO:0000256" key="6">
    <source>
        <dbReference type="ARBA" id="ARBA00022759"/>
    </source>
</evidence>
<evidence type="ECO:0000256" key="5">
    <source>
        <dbReference type="ARBA" id="ARBA00022723"/>
    </source>
</evidence>
<dbReference type="Pfam" id="PF01223">
    <property type="entry name" value="Endonuclease_NS"/>
    <property type="match status" value="1"/>
</dbReference>
<dbReference type="GO" id="GO:0003676">
    <property type="term" value="F:nucleic acid binding"/>
    <property type="evidence" value="ECO:0007669"/>
    <property type="project" value="InterPro"/>
</dbReference>
<dbReference type="InterPro" id="IPR044929">
    <property type="entry name" value="DNA/RNA_non-sp_Endonuclease_sf"/>
</dbReference>
<dbReference type="GO" id="GO:0005743">
    <property type="term" value="C:mitochondrial inner membrane"/>
    <property type="evidence" value="ECO:0007669"/>
    <property type="project" value="TreeGrafter"/>
</dbReference>
<dbReference type="InterPro" id="IPR020821">
    <property type="entry name" value="ENPP1-3/EXOG-like_nuc-like"/>
</dbReference>
<dbReference type="PANTHER" id="PTHR13966:SF5">
    <property type="entry name" value="ENDONUCLEASE G, MITOCHONDRIAL"/>
    <property type="match status" value="1"/>
</dbReference>
<dbReference type="WBParaSite" id="scaffold13730_cov260.g17044">
    <property type="protein sequence ID" value="scaffold13730_cov260.g17044"/>
    <property type="gene ID" value="scaffold13730_cov260.g17044"/>
</dbReference>
<evidence type="ECO:0000256" key="4">
    <source>
        <dbReference type="ARBA" id="ARBA00022722"/>
    </source>
</evidence>
<feature type="active site" description="Proton acceptor" evidence="13">
    <location>
        <position position="169"/>
    </location>
</feature>
<dbReference type="SUPFAM" id="SSF54060">
    <property type="entry name" value="His-Me finger endonucleases"/>
    <property type="match status" value="1"/>
</dbReference>
<dbReference type="SMART" id="SM00892">
    <property type="entry name" value="Endonuclease_NS"/>
    <property type="match status" value="1"/>
</dbReference>
<evidence type="ECO:0000256" key="11">
    <source>
        <dbReference type="ARBA" id="ARBA00023157"/>
    </source>
</evidence>
<keyword evidence="17" id="KW-1185">Reference proteome</keyword>
<evidence type="ECO:0000256" key="9">
    <source>
        <dbReference type="ARBA" id="ARBA00022946"/>
    </source>
</evidence>
<evidence type="ECO:0000313" key="18">
    <source>
        <dbReference type="WBParaSite" id="scaffold13730_cov260.g17044"/>
    </source>
</evidence>
<dbReference type="GO" id="GO:0005634">
    <property type="term" value="C:nucleus"/>
    <property type="evidence" value="ECO:0007669"/>
    <property type="project" value="TreeGrafter"/>
</dbReference>
<evidence type="ECO:0000256" key="14">
    <source>
        <dbReference type="PIRSR" id="PIRSR640255-2"/>
    </source>
</evidence>
<keyword evidence="5 14" id="KW-0479">Metal-binding</keyword>
<proteinExistence type="inferred from homology"/>
<reference evidence="18" key="1">
    <citation type="submission" date="2022-11" db="UniProtKB">
        <authorList>
            <consortium name="WormBaseParasite"/>
        </authorList>
    </citation>
    <scope>IDENTIFICATION</scope>
</reference>
<evidence type="ECO:0000256" key="8">
    <source>
        <dbReference type="ARBA" id="ARBA00022842"/>
    </source>
</evidence>
<evidence type="ECO:0000256" key="3">
    <source>
        <dbReference type="ARBA" id="ARBA00010052"/>
    </source>
</evidence>
<sequence length="510" mass="57581">MNKTTFYASILASSAGAASLGFISGNYCSSNESKNDFWRRWRVFADSAGTAVALPPQVTPLPSGPVEMKEPQKSNMVNEFRKGPSRATEIMRFGYPGFDNLRTYEDFIVSYDRRNRVAHWVIEHLTKDVIAFNPDVDRSKCIFKPDTSIHPYFQSQNEDYKRSGYDRGHLAAAANHRSTQLTMEQTFFLTNMTPQVGKGFNRDKWNDLEKHVRNIARDSLNVYVCSGPLYLPYQEEDGHFYIKYKVIGANRVAVPTHFFKVVLIEKIRDQFELEVYLMPNAPIPNEKPLSEFFSPLDAIERAAGFLIFDKLPKEQLKKLNGKKLSGEKGIFEFYQLAQAALQLTGTGVGIANQASESAWFPVVVENAARMNKDFQDRLFNGFGNGQSGGGGINGGIKKKPINKQKASRRNLAALRRGLFDENLTDKETNKNENFFEEFVVDGQNDPILRKIINFKKPPVILSLERPKENKHFHKHKNLNKNEESKVAVVEGIKLLHEGGGGLKEVGNSNG</sequence>
<keyword evidence="8" id="KW-0460">Magnesium</keyword>
<dbReference type="AlphaFoldDB" id="A0A915LKL4"/>
<organism evidence="17 18">
    <name type="scientific">Meloidogyne javanica</name>
    <name type="common">Root-knot nematode worm</name>
    <dbReference type="NCBI Taxonomy" id="6303"/>
    <lineage>
        <taxon>Eukaryota</taxon>
        <taxon>Metazoa</taxon>
        <taxon>Ecdysozoa</taxon>
        <taxon>Nematoda</taxon>
        <taxon>Chromadorea</taxon>
        <taxon>Rhabditida</taxon>
        <taxon>Tylenchina</taxon>
        <taxon>Tylenchomorpha</taxon>
        <taxon>Tylenchoidea</taxon>
        <taxon>Meloidogynidae</taxon>
        <taxon>Meloidogyninae</taxon>
        <taxon>Meloidogyne</taxon>
        <taxon>Meloidogyne incognita group</taxon>
    </lineage>
</organism>
<dbReference type="SMART" id="SM00477">
    <property type="entry name" value="NUC"/>
    <property type="match status" value="1"/>
</dbReference>
<dbReference type="CDD" id="cd00091">
    <property type="entry name" value="NUC"/>
    <property type="match status" value="1"/>
</dbReference>
<dbReference type="InterPro" id="IPR044925">
    <property type="entry name" value="His-Me_finger_sf"/>
</dbReference>
<evidence type="ECO:0000259" key="16">
    <source>
        <dbReference type="SMART" id="SM00892"/>
    </source>
</evidence>
<protein>
    <recommendedName>
        <fullName evidence="12">Endonuclease G, mitochondrial</fullName>
    </recommendedName>
</protein>
<evidence type="ECO:0000256" key="2">
    <source>
        <dbReference type="ARBA" id="ARBA00004173"/>
    </source>
</evidence>
<evidence type="ECO:0000256" key="13">
    <source>
        <dbReference type="PIRSR" id="PIRSR640255-1"/>
    </source>
</evidence>
<keyword evidence="9" id="KW-0809">Transit peptide</keyword>
<dbReference type="InterPro" id="IPR040255">
    <property type="entry name" value="Non-specific_endonuclease"/>
</dbReference>
<dbReference type="PROSITE" id="PS01070">
    <property type="entry name" value="NUCLEASE_NON_SPEC"/>
    <property type="match status" value="1"/>
</dbReference>
<accession>A0A915LKL4</accession>
<comment type="cofactor">
    <cofactor evidence="1">
        <name>Mg(2+)</name>
        <dbReference type="ChEBI" id="CHEBI:18420"/>
    </cofactor>
</comment>
<feature type="domain" description="DNA/RNA non-specific endonuclease/pyrophosphatase/phosphodiesterase" evidence="16">
    <location>
        <begin position="103"/>
        <end position="314"/>
    </location>
</feature>
<feature type="domain" description="ENPP1-3/EXOG-like endonuclease/phosphodiesterase" evidence="15">
    <location>
        <begin position="104"/>
        <end position="314"/>
    </location>
</feature>
<dbReference type="Proteomes" id="UP000887561">
    <property type="component" value="Unplaced"/>
</dbReference>
<evidence type="ECO:0000256" key="1">
    <source>
        <dbReference type="ARBA" id="ARBA00001946"/>
    </source>
</evidence>
<evidence type="ECO:0000313" key="17">
    <source>
        <dbReference type="Proteomes" id="UP000887561"/>
    </source>
</evidence>
<name>A0A915LKL4_MELJA</name>
<dbReference type="PANTHER" id="PTHR13966">
    <property type="entry name" value="ENDONUCLEASE RELATED"/>
    <property type="match status" value="1"/>
</dbReference>
<comment type="similarity">
    <text evidence="3">Belongs to the DNA/RNA non-specific endonuclease family.</text>
</comment>
<comment type="subcellular location">
    <subcellularLocation>
        <location evidence="2">Mitochondrion</location>
    </subcellularLocation>
</comment>
<dbReference type="InterPro" id="IPR018524">
    <property type="entry name" value="DNA/RNA_endonuclease_AS"/>
</dbReference>
<keyword evidence="7" id="KW-0378">Hydrolase</keyword>
<dbReference type="GO" id="GO:0046872">
    <property type="term" value="F:metal ion binding"/>
    <property type="evidence" value="ECO:0007669"/>
    <property type="project" value="UniProtKB-KW"/>
</dbReference>
<dbReference type="Gene3D" id="3.40.570.10">
    <property type="entry name" value="Extracellular Endonuclease, subunit A"/>
    <property type="match status" value="1"/>
</dbReference>
<dbReference type="GO" id="GO:0006309">
    <property type="term" value="P:apoptotic DNA fragmentation"/>
    <property type="evidence" value="ECO:0007669"/>
    <property type="project" value="TreeGrafter"/>
</dbReference>
<dbReference type="InterPro" id="IPR001604">
    <property type="entry name" value="Endo_G_ENPP1-like_dom"/>
</dbReference>
<dbReference type="FunFam" id="3.40.570.10:FF:000002">
    <property type="entry name" value="Endonuclease G, mitochondrial"/>
    <property type="match status" value="1"/>
</dbReference>
<evidence type="ECO:0000259" key="15">
    <source>
        <dbReference type="SMART" id="SM00477"/>
    </source>
</evidence>
<feature type="binding site" evidence="14">
    <location>
        <position position="201"/>
    </location>
    <ligand>
        <name>Mg(2+)</name>
        <dbReference type="ChEBI" id="CHEBI:18420"/>
        <note>catalytic</note>
    </ligand>
</feature>
<dbReference type="GO" id="GO:0000014">
    <property type="term" value="F:single-stranded DNA endodeoxyribonuclease activity"/>
    <property type="evidence" value="ECO:0007669"/>
    <property type="project" value="TreeGrafter"/>
</dbReference>
<keyword evidence="6" id="KW-0255">Endonuclease</keyword>
<evidence type="ECO:0000256" key="12">
    <source>
        <dbReference type="ARBA" id="ARBA00068872"/>
    </source>
</evidence>
<keyword evidence="4" id="KW-0540">Nuclease</keyword>
<evidence type="ECO:0000256" key="10">
    <source>
        <dbReference type="ARBA" id="ARBA00023128"/>
    </source>
</evidence>
<dbReference type="GO" id="GO:0004521">
    <property type="term" value="F:RNA endonuclease activity"/>
    <property type="evidence" value="ECO:0007669"/>
    <property type="project" value="TreeGrafter"/>
</dbReference>
<evidence type="ECO:0000256" key="7">
    <source>
        <dbReference type="ARBA" id="ARBA00022801"/>
    </source>
</evidence>